<evidence type="ECO:0000256" key="1">
    <source>
        <dbReference type="ARBA" id="ARBA00004496"/>
    </source>
</evidence>
<evidence type="ECO:0000313" key="11">
    <source>
        <dbReference type="Proteomes" id="UP000288805"/>
    </source>
</evidence>
<evidence type="ECO:0000256" key="4">
    <source>
        <dbReference type="ARBA" id="ARBA00023016"/>
    </source>
</evidence>
<dbReference type="Gene3D" id="3.30.420.10">
    <property type="entry name" value="Ribonuclease H-like superfamily/Ribonuclease H"/>
    <property type="match status" value="1"/>
</dbReference>
<feature type="domain" description="SHSP" evidence="8">
    <location>
        <begin position="1261"/>
        <end position="1375"/>
    </location>
</feature>
<feature type="compositionally biased region" description="Gly residues" evidence="7">
    <location>
        <begin position="241"/>
        <end position="252"/>
    </location>
</feature>
<dbReference type="Proteomes" id="UP000288805">
    <property type="component" value="Unassembled WGS sequence"/>
</dbReference>
<sequence length="1377" mass="154132">MSSTASQSSSSSGSAQSSSMVSIPSYQMLNYSLPVKLDRTNYILWRSQIDNVIFANGFEDFIDGTSVCPEKELRPGEINPAFVAWRRQDRTILSWIYSSLTPGIMAQIIGHNSSHSAWNALEKIFSSCSRARIMQLRLEFQSTKKGSMSMIDYIMKVKGAADSLTAIGESVSEQDQIMNLLGGLGSDYNAVVTAITIREDKISLEAVHSMLLAFEQRLEQQGSIEQLPAMSANYASSSNNRGGGRKYNGGRGPNFMMTNSNFRSRGRGGRYGQSGRQNSSSSERPQCQLCGKFGHTVQVCYHRFDITFQSTQNNTTGVSNSGNSNSMPAMVASSNNLADDNWYLDFGASHHLTQNVANLTNATPYTGADKVTIGNGKHLTISNTGFTRLFSNPHSFQLKKVFHVPFISANLISVAKFCSDNNALIEFHSNGFFVKDLHTKRVLAQGKLENGLYKFPVISNKKTAYVGITNDSTFQCSTIGNKRELWHHRLATVCSSCQLAKSHRLPTHLSSFHASKPLELVYTDIWGPASVTSTSGAKYFILFVDDYSRYTWLYLLQSKDQALPIFKQFKLQVENQFDAKIKCLQSDNGGEFRSFMSFLQESGILHRFSCPYNSSQNGRVERKHRHVVETGLALLAHAGLPLKFWSYAFQTATFLINRMPSKVLQNASPYFALFKRNPDYKFLRVFGCLCYPFIQPYNNHKLQYRSLKCVFLGYSLHHKGYLCLDNLTGRVYVSPHVVFDETQFPFAQNISSSPSKDASDESVIPAIIVSSNPSTLSFHGSNHSMASPNLTSALPHTTPPTDTPTTRSLREPVLEAEVTLPAQQQVVVPPPRVTTSPFVKAATIRIVLTIALSYRWELRQLDVQNAFLNGDLVEQVYMAQPPGFLHPNHPNKVCKLNKALYGLKQSPRAWFTKLSSALLSWGFNSSRTDSSMFVHFGRHSTLIVLVYVDDIIVTGSSPVLIQQLIHKLHSLFALRDLGQLSYFLGIEVTYDGGSMHLSQRKYITDLLQRTSMLDSKAAATPGTVGLSLSQFDGDLMDDVTMYRSVVGALQYATLTRPDIAFSVNKACQFMHRPTSTHWSSVKRILRYLKGTTTHGLFLQPSTHFTIQAYTDADWGAQPDDRRSSSGYLVYLGNNLVSWTASKQKVVSRSSAESEYRGLAIATAEIIWTQALLSELCISITSIPTLYYDNISAYYMAKNPVFHARTKHIEIDLHFIRDQVLHNKLQLQYIPSTDQPADILTKHLTSSRFLSLRSHLCLVPRPFSLRGDDKPDVQSFTFQFFYLVDMPRLKSGDIKVQVEDDNVLVISGERKREEEKEGAKHLRMERRVGKFMRKFALPENADTDKISAVCQDGVLTVTVEKLPPPAPKKPRTIEVNMA</sequence>
<comment type="similarity">
    <text evidence="5 6">Belongs to the small heat shock protein (HSP20) family.</text>
</comment>
<dbReference type="InterPro" id="IPR012337">
    <property type="entry name" value="RNaseH-like_sf"/>
</dbReference>
<keyword evidence="4" id="KW-0346">Stress response</keyword>
<evidence type="ECO:0000259" key="9">
    <source>
        <dbReference type="PROSITE" id="PS50994"/>
    </source>
</evidence>
<dbReference type="InterPro" id="IPR002068">
    <property type="entry name" value="A-crystallin/Hsp20_dom"/>
</dbReference>
<dbReference type="Pfam" id="PF00665">
    <property type="entry name" value="rve"/>
    <property type="match status" value="1"/>
</dbReference>
<feature type="compositionally biased region" description="Low complexity" evidence="7">
    <location>
        <begin position="273"/>
        <end position="282"/>
    </location>
</feature>
<dbReference type="PROSITE" id="PS50994">
    <property type="entry name" value="INTEGRASE"/>
    <property type="match status" value="1"/>
</dbReference>
<dbReference type="GO" id="GO:0003676">
    <property type="term" value="F:nucleic acid binding"/>
    <property type="evidence" value="ECO:0007669"/>
    <property type="project" value="InterPro"/>
</dbReference>
<feature type="region of interest" description="Disordered" evidence="7">
    <location>
        <begin position="234"/>
        <end position="285"/>
    </location>
</feature>
<dbReference type="InterPro" id="IPR057670">
    <property type="entry name" value="SH3_retrovirus"/>
</dbReference>
<dbReference type="InterPro" id="IPR036397">
    <property type="entry name" value="RNaseH_sf"/>
</dbReference>
<name>A0A438EXH4_VITVI</name>
<dbReference type="CDD" id="cd09272">
    <property type="entry name" value="RNase_HI_RT_Ty1"/>
    <property type="match status" value="1"/>
</dbReference>
<dbReference type="InterPro" id="IPR043502">
    <property type="entry name" value="DNA/RNA_pol_sf"/>
</dbReference>
<dbReference type="Pfam" id="PF14223">
    <property type="entry name" value="Retrotran_gag_2"/>
    <property type="match status" value="1"/>
</dbReference>
<dbReference type="InterPro" id="IPR013103">
    <property type="entry name" value="RVT_2"/>
</dbReference>
<dbReference type="Pfam" id="PF00011">
    <property type="entry name" value="HSP20"/>
    <property type="match status" value="1"/>
</dbReference>
<dbReference type="PANTHER" id="PTHR47481:SF22">
    <property type="entry name" value="RETROTRANSPOSON GAG DOMAIN-CONTAINING PROTEIN"/>
    <property type="match status" value="1"/>
</dbReference>
<reference evidence="10 11" key="1">
    <citation type="journal article" date="2018" name="PLoS Genet.">
        <title>Population sequencing reveals clonal diversity and ancestral inbreeding in the grapevine cultivar Chardonnay.</title>
        <authorList>
            <person name="Roach M.J."/>
            <person name="Johnson D.L."/>
            <person name="Bohlmann J."/>
            <person name="van Vuuren H.J."/>
            <person name="Jones S.J."/>
            <person name="Pretorius I.S."/>
            <person name="Schmidt S.A."/>
            <person name="Borneman A.R."/>
        </authorList>
    </citation>
    <scope>NUCLEOTIDE SEQUENCE [LARGE SCALE GENOMIC DNA]</scope>
    <source>
        <strain evidence="11">cv. Chardonnay</strain>
        <tissue evidence="10">Leaf</tissue>
    </source>
</reference>
<feature type="domain" description="Integrase catalytic" evidence="9">
    <location>
        <begin position="513"/>
        <end position="677"/>
    </location>
</feature>
<keyword evidence="3" id="KW-0378">Hydrolase</keyword>
<dbReference type="Pfam" id="PF22936">
    <property type="entry name" value="Pol_BBD"/>
    <property type="match status" value="1"/>
</dbReference>
<dbReference type="InterPro" id="IPR008978">
    <property type="entry name" value="HSP20-like_chaperone"/>
</dbReference>
<organism evidence="10 11">
    <name type="scientific">Vitis vinifera</name>
    <name type="common">Grape</name>
    <dbReference type="NCBI Taxonomy" id="29760"/>
    <lineage>
        <taxon>Eukaryota</taxon>
        <taxon>Viridiplantae</taxon>
        <taxon>Streptophyta</taxon>
        <taxon>Embryophyta</taxon>
        <taxon>Tracheophyta</taxon>
        <taxon>Spermatophyta</taxon>
        <taxon>Magnoliopsida</taxon>
        <taxon>eudicotyledons</taxon>
        <taxon>Gunneridae</taxon>
        <taxon>Pentapetalae</taxon>
        <taxon>rosids</taxon>
        <taxon>Vitales</taxon>
        <taxon>Vitaceae</taxon>
        <taxon>Viteae</taxon>
        <taxon>Vitis</taxon>
    </lineage>
</organism>
<protein>
    <submittedName>
        <fullName evidence="10">Retrovirus-related Pol polyprotein from transposon RE1</fullName>
    </submittedName>
</protein>
<dbReference type="PROSITE" id="PS01031">
    <property type="entry name" value="SHSP"/>
    <property type="match status" value="1"/>
</dbReference>
<accession>A0A438EXH4</accession>
<dbReference type="Pfam" id="PF07727">
    <property type="entry name" value="RVT_2"/>
    <property type="match status" value="1"/>
</dbReference>
<dbReference type="GO" id="GO:0015074">
    <property type="term" value="P:DNA integration"/>
    <property type="evidence" value="ECO:0007669"/>
    <property type="project" value="InterPro"/>
</dbReference>
<evidence type="ECO:0000256" key="6">
    <source>
        <dbReference type="RuleBase" id="RU003616"/>
    </source>
</evidence>
<dbReference type="EMBL" id="QGNW01001168">
    <property type="protein sequence ID" value="RVW52450.1"/>
    <property type="molecule type" value="Genomic_DNA"/>
</dbReference>
<feature type="compositionally biased region" description="Polar residues" evidence="7">
    <location>
        <begin position="779"/>
        <end position="794"/>
    </location>
</feature>
<dbReference type="GO" id="GO:0004190">
    <property type="term" value="F:aspartic-type endopeptidase activity"/>
    <property type="evidence" value="ECO:0007669"/>
    <property type="project" value="UniProtKB-KW"/>
</dbReference>
<evidence type="ECO:0000313" key="10">
    <source>
        <dbReference type="EMBL" id="RVW52450.1"/>
    </source>
</evidence>
<dbReference type="SUPFAM" id="SSF56672">
    <property type="entry name" value="DNA/RNA polymerases"/>
    <property type="match status" value="1"/>
</dbReference>
<comment type="subcellular location">
    <subcellularLocation>
        <location evidence="1">Cytoplasm</location>
    </subcellularLocation>
</comment>
<dbReference type="SUPFAM" id="SSF49764">
    <property type="entry name" value="HSP20-like chaperones"/>
    <property type="match status" value="1"/>
</dbReference>
<dbReference type="PANTHER" id="PTHR47481">
    <property type="match status" value="1"/>
</dbReference>
<feature type="region of interest" description="Disordered" evidence="7">
    <location>
        <begin position="779"/>
        <end position="807"/>
    </location>
</feature>
<keyword evidence="2" id="KW-0963">Cytoplasm</keyword>
<gene>
    <name evidence="10" type="primary">RE1_2449</name>
    <name evidence="10" type="ORF">CK203_072131</name>
</gene>
<dbReference type="GO" id="GO:0005737">
    <property type="term" value="C:cytoplasm"/>
    <property type="evidence" value="ECO:0007669"/>
    <property type="project" value="UniProtKB-SubCell"/>
</dbReference>
<evidence type="ECO:0000256" key="7">
    <source>
        <dbReference type="SAM" id="MobiDB-lite"/>
    </source>
</evidence>
<keyword evidence="3" id="KW-0645">Protease</keyword>
<dbReference type="InterPro" id="IPR054722">
    <property type="entry name" value="PolX-like_BBD"/>
</dbReference>
<dbReference type="FunFam" id="2.60.40.790:FF:000010">
    <property type="entry name" value="17.3 kDa class II heat shock protein-like"/>
    <property type="match status" value="1"/>
</dbReference>
<proteinExistence type="inferred from homology"/>
<dbReference type="Pfam" id="PF25597">
    <property type="entry name" value="SH3_retrovirus"/>
    <property type="match status" value="1"/>
</dbReference>
<keyword evidence="3" id="KW-0064">Aspartyl protease</keyword>
<comment type="caution">
    <text evidence="10">The sequence shown here is derived from an EMBL/GenBank/DDBJ whole genome shotgun (WGS) entry which is preliminary data.</text>
</comment>
<evidence type="ECO:0000256" key="5">
    <source>
        <dbReference type="PROSITE-ProRule" id="PRU00285"/>
    </source>
</evidence>
<dbReference type="Gene3D" id="2.60.40.790">
    <property type="match status" value="1"/>
</dbReference>
<dbReference type="SUPFAM" id="SSF53098">
    <property type="entry name" value="Ribonuclease H-like"/>
    <property type="match status" value="1"/>
</dbReference>
<evidence type="ECO:0000256" key="2">
    <source>
        <dbReference type="ARBA" id="ARBA00022490"/>
    </source>
</evidence>
<evidence type="ECO:0000256" key="3">
    <source>
        <dbReference type="ARBA" id="ARBA00022750"/>
    </source>
</evidence>
<dbReference type="GO" id="GO:0006950">
    <property type="term" value="P:response to stress"/>
    <property type="evidence" value="ECO:0007669"/>
    <property type="project" value="UniProtKB-ARBA"/>
</dbReference>
<evidence type="ECO:0000259" key="8">
    <source>
        <dbReference type="PROSITE" id="PS01031"/>
    </source>
</evidence>
<dbReference type="InterPro" id="IPR001584">
    <property type="entry name" value="Integrase_cat-core"/>
</dbReference>